<name>A0A3N1KP79_9PROT</name>
<comment type="caution">
    <text evidence="3">The sequence shown here is derived from an EMBL/GenBank/DDBJ whole genome shotgun (WGS) entry which is preliminary data.</text>
</comment>
<accession>A0A3N1KP79</accession>
<dbReference type="SUPFAM" id="SSF56059">
    <property type="entry name" value="Glutathione synthetase ATP-binding domain-like"/>
    <property type="match status" value="1"/>
</dbReference>
<dbReference type="Gene3D" id="3.40.1190.10">
    <property type="entry name" value="Mur-like, catalytic domain"/>
    <property type="match status" value="1"/>
</dbReference>
<dbReference type="InterPro" id="IPR011761">
    <property type="entry name" value="ATP-grasp"/>
</dbReference>
<dbReference type="GO" id="GO:0009432">
    <property type="term" value="P:SOS response"/>
    <property type="evidence" value="ECO:0007669"/>
    <property type="project" value="TreeGrafter"/>
</dbReference>
<dbReference type="PANTHER" id="PTHR21621">
    <property type="entry name" value="RIBOSOMAL PROTEIN S6 MODIFICATION PROTEIN"/>
    <property type="match status" value="1"/>
</dbReference>
<evidence type="ECO:0000313" key="3">
    <source>
        <dbReference type="EMBL" id="ROP81157.1"/>
    </source>
</evidence>
<dbReference type="Proteomes" id="UP000278222">
    <property type="component" value="Unassembled WGS sequence"/>
</dbReference>
<dbReference type="GO" id="GO:0018169">
    <property type="term" value="F:ribosomal S6-glutamic acid ligase activity"/>
    <property type="evidence" value="ECO:0007669"/>
    <property type="project" value="TreeGrafter"/>
</dbReference>
<reference evidence="3 4" key="1">
    <citation type="submission" date="2018-11" db="EMBL/GenBank/DDBJ databases">
        <title>Genomic Encyclopedia of Type Strains, Phase IV (KMG-IV): sequencing the most valuable type-strain genomes for metagenomic binning, comparative biology and taxonomic classification.</title>
        <authorList>
            <person name="Goeker M."/>
        </authorList>
    </citation>
    <scope>NUCLEOTIDE SEQUENCE [LARGE SCALE GENOMIC DNA]</scope>
    <source>
        <strain evidence="3 4">DSM 5900</strain>
    </source>
</reference>
<dbReference type="GO" id="GO:0005524">
    <property type="term" value="F:ATP binding"/>
    <property type="evidence" value="ECO:0007669"/>
    <property type="project" value="UniProtKB-UniRule"/>
</dbReference>
<gene>
    <name evidence="3" type="ORF">EDC65_5012</name>
</gene>
<evidence type="ECO:0000259" key="2">
    <source>
        <dbReference type="PROSITE" id="PS50975"/>
    </source>
</evidence>
<dbReference type="GO" id="GO:0005737">
    <property type="term" value="C:cytoplasm"/>
    <property type="evidence" value="ECO:0007669"/>
    <property type="project" value="TreeGrafter"/>
</dbReference>
<dbReference type="RefSeq" id="WP_123694807.1">
    <property type="nucleotide sequence ID" value="NZ_AP019700.1"/>
</dbReference>
<sequence>MTLAPPTLRIIHGRHFPGPSVYCLKPAYLAAVEMGRHGSEAITAHGERFFTHLAESLPECASAIDAARTVPAATIESLATAAVLELQRSVGAEVEWSAIHRHPAGHLELLVAFEEPQVVSAAMRLALVAIAAALNDEAGLPPTGNAARSRRAFTHAAEHFQLVHTTRYQIRAAERRGIPHARMFATAPVVLLGHGRRQRRIVAASNERTSNIGESIAGDKRYTSQLLASVGLPVPRQMSVGSVAEACAAAEAIGFPVVMKAARVDKGRAVILDLQSAEAVADAYRRLERFGHLLVEKHVEGEDHRLLVIGGRMVAASRRLSARVTGDGRHSIGELIEITNRDPRRGERDFYRPMVRIRADEEVTVQLAEQGLDLDAVPVAGRVVRLRANANLSTGGTGQDVTGIVHPDARRAAEVAARVIGLDIAGVDLMTTDISRSPAETGAAICEVNLSPGLGPHLTAPGSPDVLAAMLDHLFPDGGEGRIPLAAITGTGDRTTTARMAAAIMGQVHGDVGVATASGVEIDGQPVAAGDRTGPSGARMLLWDPVIAMAILEAPPAGIAARGLPFDRCHVGAIMGSGGGALARMDLPAPDSLIVRVATELAVLDATCPQAMALRRATPARRACFITSNPDNPLVGRDCPPGDLAATVAGNGAGAMLVLHVEQCAIPLLRVASLPSAGAGSTDIECALFAAAIAWGLGAGPRAIAAGLAAYASAA</sequence>
<dbReference type="EMBL" id="RJKX01000018">
    <property type="protein sequence ID" value="ROP81157.1"/>
    <property type="molecule type" value="Genomic_DNA"/>
</dbReference>
<organism evidence="3 4">
    <name type="scientific">Stella humosa</name>
    <dbReference type="NCBI Taxonomy" id="94"/>
    <lineage>
        <taxon>Bacteria</taxon>
        <taxon>Pseudomonadati</taxon>
        <taxon>Pseudomonadota</taxon>
        <taxon>Alphaproteobacteria</taxon>
        <taxon>Rhodospirillales</taxon>
        <taxon>Stellaceae</taxon>
        <taxon>Stella</taxon>
    </lineage>
</organism>
<dbReference type="SUPFAM" id="SSF53623">
    <property type="entry name" value="MurD-like peptide ligases, catalytic domain"/>
    <property type="match status" value="1"/>
</dbReference>
<protein>
    <submittedName>
        <fullName evidence="3">Cyanophycin synthetase</fullName>
    </submittedName>
</protein>
<keyword evidence="1" id="KW-0547">Nucleotide-binding</keyword>
<evidence type="ECO:0000313" key="4">
    <source>
        <dbReference type="Proteomes" id="UP000278222"/>
    </source>
</evidence>
<dbReference type="Gene3D" id="3.30.1490.20">
    <property type="entry name" value="ATP-grasp fold, A domain"/>
    <property type="match status" value="1"/>
</dbReference>
<keyword evidence="1" id="KW-0067">ATP-binding</keyword>
<dbReference type="OrthoDB" id="9775266at2"/>
<dbReference type="InterPro" id="IPR013815">
    <property type="entry name" value="ATP_grasp_subdomain_1"/>
</dbReference>
<dbReference type="AlphaFoldDB" id="A0A3N1KP79"/>
<dbReference type="Pfam" id="PF13549">
    <property type="entry name" value="ATP-grasp_5"/>
    <property type="match status" value="1"/>
</dbReference>
<proteinExistence type="predicted"/>
<evidence type="ECO:0000256" key="1">
    <source>
        <dbReference type="PROSITE-ProRule" id="PRU00409"/>
    </source>
</evidence>
<dbReference type="Gene3D" id="3.30.470.20">
    <property type="entry name" value="ATP-grasp fold, B domain"/>
    <property type="match status" value="1"/>
</dbReference>
<feature type="domain" description="ATP-grasp" evidence="2">
    <location>
        <begin position="224"/>
        <end position="475"/>
    </location>
</feature>
<dbReference type="InterPro" id="IPR036565">
    <property type="entry name" value="Mur-like_cat_sf"/>
</dbReference>
<dbReference type="PROSITE" id="PS50975">
    <property type="entry name" value="ATP_GRASP"/>
    <property type="match status" value="1"/>
</dbReference>
<dbReference type="GO" id="GO:0046872">
    <property type="term" value="F:metal ion binding"/>
    <property type="evidence" value="ECO:0007669"/>
    <property type="project" value="InterPro"/>
</dbReference>
<keyword evidence="4" id="KW-1185">Reference proteome</keyword>
<dbReference type="PANTHER" id="PTHR21621:SF0">
    <property type="entry name" value="BETA-CITRYLGLUTAMATE SYNTHASE B-RELATED"/>
    <property type="match status" value="1"/>
</dbReference>